<evidence type="ECO:0000313" key="2">
    <source>
        <dbReference type="Proteomes" id="UP000798662"/>
    </source>
</evidence>
<sequence>MALVGLVAAGLVSHVVSQNVDGLHLRSGLPRGRLSELHGDVFVESLELARVDYAATATATVAVASAAAAAASATTANAPPGGRVPVAVDAVDAAAYFHRLGGVGRGRCVCVLCGVAVGHSRKRAHLRVCERVAVVEDGG</sequence>
<dbReference type="EMBL" id="CM020620">
    <property type="protein sequence ID" value="KAK1868837.1"/>
    <property type="molecule type" value="Genomic_DNA"/>
</dbReference>
<keyword evidence="2" id="KW-1185">Reference proteome</keyword>
<evidence type="ECO:0000313" key="1">
    <source>
        <dbReference type="EMBL" id="KAK1868837.1"/>
    </source>
</evidence>
<protein>
    <submittedName>
        <fullName evidence="1">Uncharacterized protein</fullName>
    </submittedName>
</protein>
<comment type="caution">
    <text evidence="1">The sequence shown here is derived from an EMBL/GenBank/DDBJ whole genome shotgun (WGS) entry which is preliminary data.</text>
</comment>
<gene>
    <name evidence="1" type="ORF">I4F81_011319</name>
</gene>
<name>A0ACC3CF69_PYRYE</name>
<reference evidence="1" key="1">
    <citation type="submission" date="2019-11" db="EMBL/GenBank/DDBJ databases">
        <title>Nori genome reveals adaptations in red seaweeds to the harsh intertidal environment.</title>
        <authorList>
            <person name="Wang D."/>
            <person name="Mao Y."/>
        </authorList>
    </citation>
    <scope>NUCLEOTIDE SEQUENCE</scope>
    <source>
        <tissue evidence="1">Gametophyte</tissue>
    </source>
</reference>
<organism evidence="1 2">
    <name type="scientific">Pyropia yezoensis</name>
    <name type="common">Susabi-nori</name>
    <name type="synonym">Porphyra yezoensis</name>
    <dbReference type="NCBI Taxonomy" id="2788"/>
    <lineage>
        <taxon>Eukaryota</taxon>
        <taxon>Rhodophyta</taxon>
        <taxon>Bangiophyceae</taxon>
        <taxon>Bangiales</taxon>
        <taxon>Bangiaceae</taxon>
        <taxon>Pyropia</taxon>
    </lineage>
</organism>
<accession>A0ACC3CF69</accession>
<dbReference type="Proteomes" id="UP000798662">
    <property type="component" value="Chromosome 3"/>
</dbReference>
<proteinExistence type="predicted"/>